<dbReference type="SUPFAM" id="SSF88723">
    <property type="entry name" value="PIN domain-like"/>
    <property type="match status" value="1"/>
</dbReference>
<protein>
    <submittedName>
        <fullName evidence="2">PIN domain-containing protein</fullName>
    </submittedName>
</protein>
<gene>
    <name evidence="2" type="ORF">CP500_012765</name>
</gene>
<dbReference type="EMBL" id="NXIB02000067">
    <property type="protein sequence ID" value="PHX55034.1"/>
    <property type="molecule type" value="Genomic_DNA"/>
</dbReference>
<comment type="caution">
    <text evidence="2">The sequence shown here is derived from an EMBL/GenBank/DDBJ whole genome shotgun (WGS) entry which is preliminary data.</text>
</comment>
<dbReference type="Proteomes" id="UP000226442">
    <property type="component" value="Unassembled WGS sequence"/>
</dbReference>
<evidence type="ECO:0000259" key="1">
    <source>
        <dbReference type="Pfam" id="PF13470"/>
    </source>
</evidence>
<evidence type="ECO:0000313" key="3">
    <source>
        <dbReference type="Proteomes" id="UP000226442"/>
    </source>
</evidence>
<name>A0A2G4EZU3_9CYAN</name>
<dbReference type="RefSeq" id="WP_096831026.1">
    <property type="nucleotide sequence ID" value="NZ_NXIB02000067.1"/>
</dbReference>
<dbReference type="Gene3D" id="3.40.50.1010">
    <property type="entry name" value="5'-nuclease"/>
    <property type="match status" value="1"/>
</dbReference>
<accession>A0A2G4EZU3</accession>
<dbReference type="OrthoDB" id="9787727at2"/>
<proteinExistence type="predicted"/>
<sequence>MKVLIDTNIIVDVALNREPFFAESDRILRFVEEGKIQGYASASTFSDLYYIIRRDKGRDWTLDFLRQLATFCQVAAVDDSIISMALACNFKDFEDAIQYSTAVINRVDAIVTRNPRDFPVTTPSIVTPNQLIQEITNSP</sequence>
<organism evidence="2 3">
    <name type="scientific">Tychonema bourrellyi FEM_GT703</name>
    <dbReference type="NCBI Taxonomy" id="2040638"/>
    <lineage>
        <taxon>Bacteria</taxon>
        <taxon>Bacillati</taxon>
        <taxon>Cyanobacteriota</taxon>
        <taxon>Cyanophyceae</taxon>
        <taxon>Oscillatoriophycideae</taxon>
        <taxon>Oscillatoriales</taxon>
        <taxon>Microcoleaceae</taxon>
        <taxon>Tychonema</taxon>
    </lineage>
</organism>
<dbReference type="AlphaFoldDB" id="A0A2G4EZU3"/>
<feature type="domain" description="PIN" evidence="1">
    <location>
        <begin position="2"/>
        <end position="114"/>
    </location>
</feature>
<dbReference type="InterPro" id="IPR002716">
    <property type="entry name" value="PIN_dom"/>
</dbReference>
<dbReference type="Pfam" id="PF13470">
    <property type="entry name" value="PIN_3"/>
    <property type="match status" value="1"/>
</dbReference>
<reference evidence="2" key="1">
    <citation type="submission" date="2017-10" db="EMBL/GenBank/DDBJ databases">
        <title>Draft genome sequence of the planktic cyanobacteria Tychonema bourrellyi isolated from alpine lentic freshwater.</title>
        <authorList>
            <person name="Tett A."/>
            <person name="Armanini F."/>
            <person name="Asnicar F."/>
            <person name="Boscaini A."/>
            <person name="Pasolli E."/>
            <person name="Zolfo M."/>
            <person name="Donati C."/>
            <person name="Salmaso N."/>
            <person name="Segata N."/>
        </authorList>
    </citation>
    <scope>NUCLEOTIDE SEQUENCE</scope>
    <source>
        <strain evidence="2">FEM_GT703</strain>
    </source>
</reference>
<keyword evidence="3" id="KW-1185">Reference proteome</keyword>
<dbReference type="InterPro" id="IPR029060">
    <property type="entry name" value="PIN-like_dom_sf"/>
</dbReference>
<evidence type="ECO:0000313" key="2">
    <source>
        <dbReference type="EMBL" id="PHX55034.1"/>
    </source>
</evidence>